<evidence type="ECO:0000313" key="2">
    <source>
        <dbReference type="Proteomes" id="UP000646244"/>
    </source>
</evidence>
<protein>
    <submittedName>
        <fullName evidence="1">Uncharacterized protein</fullName>
    </submittedName>
</protein>
<gene>
    <name evidence="1" type="ORF">GCM10010507_59430</name>
</gene>
<sequence length="163" mass="17979">MANGPTVTDPKSVPPFYVLLSTGVDAASRMASTLAEIFTLPPQEVELYEDSLLDEVNWEAKALCEYAPRSGDLDYSLYVTVSDEVEYQPLEEDLAVRLARSHAGQALTELDATYHSHTVEDGGRALVQAAERAPAVGDHSPWYWNGRPVRLPWGHEGAPHREC</sequence>
<name>A0A918U228_STRCJ</name>
<dbReference type="AlphaFoldDB" id="A0A918U228"/>
<evidence type="ECO:0000313" key="1">
    <source>
        <dbReference type="EMBL" id="GHC72402.1"/>
    </source>
</evidence>
<dbReference type="Proteomes" id="UP000646244">
    <property type="component" value="Unassembled WGS sequence"/>
</dbReference>
<comment type="caution">
    <text evidence="1">The sequence shown here is derived from an EMBL/GenBank/DDBJ whole genome shotgun (WGS) entry which is preliminary data.</text>
</comment>
<dbReference type="EMBL" id="BMVB01000036">
    <property type="protein sequence ID" value="GHC72402.1"/>
    <property type="molecule type" value="Genomic_DNA"/>
</dbReference>
<reference evidence="1" key="1">
    <citation type="journal article" date="2014" name="Int. J. Syst. Evol. Microbiol.">
        <title>Complete genome sequence of Corynebacterium casei LMG S-19264T (=DSM 44701T), isolated from a smear-ripened cheese.</title>
        <authorList>
            <consortium name="US DOE Joint Genome Institute (JGI-PGF)"/>
            <person name="Walter F."/>
            <person name="Albersmeier A."/>
            <person name="Kalinowski J."/>
            <person name="Ruckert C."/>
        </authorList>
    </citation>
    <scope>NUCLEOTIDE SEQUENCE</scope>
    <source>
        <strain evidence="1">JCM 4633</strain>
    </source>
</reference>
<organism evidence="1 2">
    <name type="scientific">Streptomyces cinnamoneus</name>
    <name type="common">Streptoverticillium cinnamoneum</name>
    <dbReference type="NCBI Taxonomy" id="53446"/>
    <lineage>
        <taxon>Bacteria</taxon>
        <taxon>Bacillati</taxon>
        <taxon>Actinomycetota</taxon>
        <taxon>Actinomycetes</taxon>
        <taxon>Kitasatosporales</taxon>
        <taxon>Streptomycetaceae</taxon>
        <taxon>Streptomyces</taxon>
        <taxon>Streptomyces cinnamoneus group</taxon>
    </lineage>
</organism>
<proteinExistence type="predicted"/>
<accession>A0A918U228</accession>
<reference evidence="1" key="2">
    <citation type="submission" date="2020-09" db="EMBL/GenBank/DDBJ databases">
        <authorList>
            <person name="Sun Q."/>
            <person name="Ohkuma M."/>
        </authorList>
    </citation>
    <scope>NUCLEOTIDE SEQUENCE</scope>
    <source>
        <strain evidence="1">JCM 4633</strain>
    </source>
</reference>